<accession>A0A090K7I2</accession>
<dbReference type="Gene3D" id="1.10.10.10">
    <property type="entry name" value="Winged helix-like DNA-binding domain superfamily/Winged helix DNA-binding domain"/>
    <property type="match status" value="1"/>
</dbReference>
<feature type="domain" description="Transcriptional regulator HTH-type FeoC" evidence="1">
    <location>
        <begin position="2"/>
        <end position="49"/>
    </location>
</feature>
<proteinExistence type="predicted"/>
<dbReference type="OrthoDB" id="467062at2"/>
<reference evidence="2 4" key="2">
    <citation type="submission" date="2016-11" db="EMBL/GenBank/DDBJ databases">
        <authorList>
            <person name="Klemetsen T."/>
        </authorList>
    </citation>
    <scope>NUCLEOTIDE SEQUENCE [LARGE SCALE GENOMIC DNA]</scope>
    <source>
        <strain evidence="2">MT 2528</strain>
    </source>
</reference>
<dbReference type="STRING" id="80854.MVIS_1801"/>
<evidence type="ECO:0000313" key="3">
    <source>
        <dbReference type="EMBL" id="SGZ16376.1"/>
    </source>
</evidence>
<dbReference type="SUPFAM" id="SSF46785">
    <property type="entry name" value="Winged helix' DNA-binding domain"/>
    <property type="match status" value="1"/>
</dbReference>
<evidence type="ECO:0000259" key="1">
    <source>
        <dbReference type="Pfam" id="PF09012"/>
    </source>
</evidence>
<protein>
    <recommendedName>
        <fullName evidence="1">Transcriptional regulator HTH-type FeoC domain-containing protein</fullName>
    </recommendedName>
</protein>
<keyword evidence="4" id="KW-1185">Reference proteome</keyword>
<dbReference type="GeneID" id="61295099"/>
<organism evidence="3 5">
    <name type="scientific">Moritella viscosa</name>
    <dbReference type="NCBI Taxonomy" id="80854"/>
    <lineage>
        <taxon>Bacteria</taxon>
        <taxon>Pseudomonadati</taxon>
        <taxon>Pseudomonadota</taxon>
        <taxon>Gammaproteobacteria</taxon>
        <taxon>Alteromonadales</taxon>
        <taxon>Moritellaceae</taxon>
        <taxon>Moritella</taxon>
    </lineage>
</organism>
<dbReference type="InterPro" id="IPR036388">
    <property type="entry name" value="WH-like_DNA-bd_sf"/>
</dbReference>
<dbReference type="RefSeq" id="WP_045110075.1">
    <property type="nucleotide sequence ID" value="NZ_CAWQZC010000054.1"/>
</dbReference>
<dbReference type="Pfam" id="PF09012">
    <property type="entry name" value="FeoC"/>
    <property type="match status" value="1"/>
</dbReference>
<evidence type="ECO:0000313" key="4">
    <source>
        <dbReference type="Proteomes" id="UP000182660"/>
    </source>
</evidence>
<dbReference type="InterPro" id="IPR036390">
    <property type="entry name" value="WH_DNA-bd_sf"/>
</dbReference>
<dbReference type="InterPro" id="IPR015102">
    <property type="entry name" value="Tscrpt_reg_HTH_FeoC"/>
</dbReference>
<evidence type="ECO:0000313" key="2">
    <source>
        <dbReference type="EMBL" id="SGZ02425.1"/>
    </source>
</evidence>
<name>A0A090K7I2_9GAMM</name>
<dbReference type="EMBL" id="FPLD01000129">
    <property type="protein sequence ID" value="SGZ16376.1"/>
    <property type="molecule type" value="Genomic_DNA"/>
</dbReference>
<dbReference type="EMBL" id="FPLJ01000132">
    <property type="protein sequence ID" value="SGZ02425.1"/>
    <property type="molecule type" value="Genomic_DNA"/>
</dbReference>
<evidence type="ECO:0000313" key="5">
    <source>
        <dbReference type="Proteomes" id="UP000183794"/>
    </source>
</evidence>
<dbReference type="Proteomes" id="UP000182660">
    <property type="component" value="Unassembled WGS sequence"/>
</dbReference>
<gene>
    <name evidence="2" type="ORF">MT2528_4391</name>
    <name evidence="3" type="ORF">NVI5450_4304</name>
</gene>
<dbReference type="Proteomes" id="UP000183794">
    <property type="component" value="Unassembled WGS sequence"/>
</dbReference>
<dbReference type="KEGG" id="mvs:MVIS_1801"/>
<sequence length="78" mass="8940">MILTRLKDHLVVNGRTNRTELAKIFGISEDGIDAMLTLWVAKGKISTTVSERPRLGQLNCDVYYRWNEEYELAVTVIN</sequence>
<dbReference type="AlphaFoldDB" id="A0A090K7I2"/>
<reference evidence="3 5" key="1">
    <citation type="submission" date="2016-11" db="EMBL/GenBank/DDBJ databases">
        <authorList>
            <person name="Jaros S."/>
            <person name="Januszkiewicz K."/>
            <person name="Wedrychowicz H."/>
        </authorList>
    </citation>
    <scope>NUCLEOTIDE SEQUENCE [LARGE SCALE GENOMIC DNA]</scope>
    <source>
        <strain evidence="3">NVI 5450</strain>
    </source>
</reference>
<dbReference type="HOGENOM" id="CLU_171661_1_1_6"/>